<sequence>MSLSSSSSSSSSSCFPFFNSTSSTLHHTHFSHRCLMVAGLPRTVLAAPAARQGRLPLLSCGVDKRLALFPVRRRAQTQTAMA</sequence>
<dbReference type="AlphaFoldDB" id="A0A4U5UA54"/>
<dbReference type="Proteomes" id="UP000298787">
    <property type="component" value="Chromosome 5"/>
</dbReference>
<proteinExistence type="predicted"/>
<protein>
    <submittedName>
        <fullName evidence="1">Uncharacterized protein</fullName>
    </submittedName>
</protein>
<accession>A0A4U5UA54</accession>
<gene>
    <name evidence="1" type="ORF">D9C73_005272</name>
</gene>
<evidence type="ECO:0000313" key="2">
    <source>
        <dbReference type="Proteomes" id="UP000298787"/>
    </source>
</evidence>
<keyword evidence="2" id="KW-1185">Reference proteome</keyword>
<organism evidence="1 2">
    <name type="scientific">Collichthys lucidus</name>
    <name type="common">Big head croaker</name>
    <name type="synonym">Sciaena lucida</name>
    <dbReference type="NCBI Taxonomy" id="240159"/>
    <lineage>
        <taxon>Eukaryota</taxon>
        <taxon>Metazoa</taxon>
        <taxon>Chordata</taxon>
        <taxon>Craniata</taxon>
        <taxon>Vertebrata</taxon>
        <taxon>Euteleostomi</taxon>
        <taxon>Actinopterygii</taxon>
        <taxon>Neopterygii</taxon>
        <taxon>Teleostei</taxon>
        <taxon>Neoteleostei</taxon>
        <taxon>Acanthomorphata</taxon>
        <taxon>Eupercaria</taxon>
        <taxon>Sciaenidae</taxon>
        <taxon>Collichthys</taxon>
    </lineage>
</organism>
<dbReference type="EMBL" id="CM014082">
    <property type="protein sequence ID" value="TKS71277.1"/>
    <property type="molecule type" value="Genomic_DNA"/>
</dbReference>
<evidence type="ECO:0000313" key="1">
    <source>
        <dbReference type="EMBL" id="TKS71277.1"/>
    </source>
</evidence>
<name>A0A4U5UA54_COLLU</name>
<reference evidence="1 2" key="1">
    <citation type="submission" date="2019-01" db="EMBL/GenBank/DDBJ databases">
        <title>Genome Assembly of Collichthys lucidus.</title>
        <authorList>
            <person name="Cai M."/>
            <person name="Xiao S."/>
        </authorList>
    </citation>
    <scope>NUCLEOTIDE SEQUENCE [LARGE SCALE GENOMIC DNA]</scope>
    <source>
        <strain evidence="1">JT15FE1705JMU</strain>
        <tissue evidence="1">Muscle</tissue>
    </source>
</reference>